<reference evidence="5" key="1">
    <citation type="submission" date="2016-09" db="EMBL/GenBank/DDBJ databases">
        <authorList>
            <person name="Greninger A.L."/>
            <person name="Jerome K.R."/>
            <person name="Mcnair B."/>
            <person name="Wallis C."/>
            <person name="Fang F."/>
        </authorList>
    </citation>
    <scope>NUCLEOTIDE SEQUENCE [LARGE SCALE GENOMIC DNA]</scope>
    <source>
        <strain evidence="5">M6</strain>
    </source>
</reference>
<dbReference type="GO" id="GO:0030288">
    <property type="term" value="C:outer membrane-bounded periplasmic space"/>
    <property type="evidence" value="ECO:0007669"/>
    <property type="project" value="TreeGrafter"/>
</dbReference>
<dbReference type="EMBL" id="MIHA01000031">
    <property type="protein sequence ID" value="ODQ86480.1"/>
    <property type="molecule type" value="Genomic_DNA"/>
</dbReference>
<feature type="compositionally biased region" description="Polar residues" evidence="2">
    <location>
        <begin position="100"/>
        <end position="119"/>
    </location>
</feature>
<proteinExistence type="predicted"/>
<keyword evidence="5" id="KW-1185">Reference proteome</keyword>
<dbReference type="STRING" id="1776.BHQ18_26870"/>
<organism evidence="4 5">
    <name type="scientific">Mycolicibacterium flavescens</name>
    <name type="common">Mycobacterium flavescens</name>
    <dbReference type="NCBI Taxonomy" id="1776"/>
    <lineage>
        <taxon>Bacteria</taxon>
        <taxon>Bacillati</taxon>
        <taxon>Actinomycetota</taxon>
        <taxon>Actinomycetes</taxon>
        <taxon>Mycobacteriales</taxon>
        <taxon>Mycobacteriaceae</taxon>
        <taxon>Mycolicibacterium</taxon>
    </lineage>
</organism>
<dbReference type="RefSeq" id="WP_069416736.1">
    <property type="nucleotide sequence ID" value="NZ_JACKUL010000026.1"/>
</dbReference>
<evidence type="ECO:0000313" key="4">
    <source>
        <dbReference type="EMBL" id="ODQ86480.1"/>
    </source>
</evidence>
<dbReference type="PANTHER" id="PTHR30006">
    <property type="entry name" value="THIAMINE-BINDING PERIPLASMIC PROTEIN-RELATED"/>
    <property type="match status" value="1"/>
</dbReference>
<comment type="caution">
    <text evidence="4">The sequence shown here is derived from an EMBL/GenBank/DDBJ whole genome shotgun (WGS) entry which is preliminary data.</text>
</comment>
<evidence type="ECO:0000256" key="2">
    <source>
        <dbReference type="SAM" id="MobiDB-lite"/>
    </source>
</evidence>
<evidence type="ECO:0000256" key="1">
    <source>
        <dbReference type="ARBA" id="ARBA00022729"/>
    </source>
</evidence>
<dbReference type="GO" id="GO:0030976">
    <property type="term" value="F:thiamine pyrophosphate binding"/>
    <property type="evidence" value="ECO:0007669"/>
    <property type="project" value="TreeGrafter"/>
</dbReference>
<dbReference type="PROSITE" id="PS51257">
    <property type="entry name" value="PROKAR_LIPOPROTEIN"/>
    <property type="match status" value="1"/>
</dbReference>
<accession>A0A1E3R974</accession>
<dbReference type="GO" id="GO:0015888">
    <property type="term" value="P:thiamine transport"/>
    <property type="evidence" value="ECO:0007669"/>
    <property type="project" value="TreeGrafter"/>
</dbReference>
<dbReference type="GO" id="GO:0030975">
    <property type="term" value="F:thiamine binding"/>
    <property type="evidence" value="ECO:0007669"/>
    <property type="project" value="TreeGrafter"/>
</dbReference>
<dbReference type="Proteomes" id="UP000094053">
    <property type="component" value="Unassembled WGS sequence"/>
</dbReference>
<evidence type="ECO:0000313" key="5">
    <source>
        <dbReference type="Proteomes" id="UP000094053"/>
    </source>
</evidence>
<feature type="signal peptide" evidence="3">
    <location>
        <begin position="1"/>
        <end position="28"/>
    </location>
</feature>
<keyword evidence="1 3" id="KW-0732">Signal</keyword>
<name>A0A1E3R974_MYCFV</name>
<dbReference type="PANTHER" id="PTHR30006:SF2">
    <property type="entry name" value="ABC TRANSPORTER SUBSTRATE-BINDING PROTEIN"/>
    <property type="match status" value="1"/>
</dbReference>
<dbReference type="Gene3D" id="3.40.190.10">
    <property type="entry name" value="Periplasmic binding protein-like II"/>
    <property type="match status" value="2"/>
</dbReference>
<dbReference type="SUPFAM" id="SSF53850">
    <property type="entry name" value="Periplasmic binding protein-like II"/>
    <property type="match status" value="1"/>
</dbReference>
<dbReference type="OrthoDB" id="366726at2"/>
<protein>
    <submittedName>
        <fullName evidence="4">ABC transporter substrate-binding protein</fullName>
    </submittedName>
</protein>
<gene>
    <name evidence="4" type="ORF">BHQ18_26870</name>
</gene>
<evidence type="ECO:0000256" key="3">
    <source>
        <dbReference type="SAM" id="SignalP"/>
    </source>
</evidence>
<dbReference type="Pfam" id="PF13343">
    <property type="entry name" value="SBP_bac_6"/>
    <property type="match status" value="1"/>
</dbReference>
<feature type="region of interest" description="Disordered" evidence="2">
    <location>
        <begin position="100"/>
        <end position="121"/>
    </location>
</feature>
<sequence length="380" mass="39558">MKLSARTRQLAATGAAAVLLLGGSVACAPPEKESGGAETQSGVKAAEATSAEDFGGIDGLVEAAKAEGELNVIALPPDWANYGAIIKAFSDKYGIKVNSAQPDASSQDEINAANQQKGKSTAPDVFDLGQSVALANTAMFAPYKVTTFDDIPAAFKDADGTWVNDYGGYMSIGFDSAKVPEVTSVDDLLKPEYRGSVALNGDPTQAGAAFSGVLMVALSQGGSVDDIAPGVEFFRKLADAGNFLPVDPTPATIESGQTPVVIDWNYTNAAETKKLPSWKVLVPPDHAVAGYYYQAINKDAPHPAAARLWQEFLYSDEGQNLFALGGVRPVRADNMAADGTLDEAATASVPVIDGPVTVPTPEQTEAATKYLAEHWAAAIG</sequence>
<feature type="chain" id="PRO_5009134648" evidence="3">
    <location>
        <begin position="29"/>
        <end position="380"/>
    </location>
</feature>
<dbReference type="AlphaFoldDB" id="A0A1E3R974"/>